<dbReference type="GO" id="GO:0005886">
    <property type="term" value="C:plasma membrane"/>
    <property type="evidence" value="ECO:0007669"/>
    <property type="project" value="TreeGrafter"/>
</dbReference>
<dbReference type="GO" id="GO:0006465">
    <property type="term" value="P:signal peptide processing"/>
    <property type="evidence" value="ECO:0007669"/>
    <property type="project" value="TreeGrafter"/>
</dbReference>
<feature type="transmembrane region" description="Helical" evidence="2">
    <location>
        <begin position="101"/>
        <end position="118"/>
    </location>
</feature>
<dbReference type="OrthoDB" id="2087435at2"/>
<feature type="transmembrane region" description="Helical" evidence="2">
    <location>
        <begin position="21"/>
        <end position="41"/>
    </location>
</feature>
<evidence type="ECO:0000256" key="1">
    <source>
        <dbReference type="ARBA" id="ARBA00005801"/>
    </source>
</evidence>
<proteinExistence type="inferred from homology"/>
<evidence type="ECO:0000256" key="2">
    <source>
        <dbReference type="SAM" id="Phobius"/>
    </source>
</evidence>
<feature type="transmembrane region" description="Helical" evidence="2">
    <location>
        <begin position="176"/>
        <end position="196"/>
    </location>
</feature>
<dbReference type="Gene3D" id="1.20.120.1220">
    <property type="match status" value="1"/>
</dbReference>
<evidence type="ECO:0000259" key="3">
    <source>
        <dbReference type="Pfam" id="PF01478"/>
    </source>
</evidence>
<dbReference type="EMBL" id="CP035493">
    <property type="protein sequence ID" value="QAY69963.1"/>
    <property type="molecule type" value="Genomic_DNA"/>
</dbReference>
<dbReference type="KEGG" id="xya:ET471_07900"/>
<gene>
    <name evidence="4" type="ORF">ET471_07900</name>
</gene>
<dbReference type="Pfam" id="PF01478">
    <property type="entry name" value="Peptidase_A24"/>
    <property type="match status" value="1"/>
</dbReference>
<feature type="domain" description="Prepilin type IV endopeptidase peptidase" evidence="3">
    <location>
        <begin position="60"/>
        <end position="164"/>
    </location>
</feature>
<name>A0A4P6F5C9_9MICO</name>
<protein>
    <submittedName>
        <fullName evidence="4">Prepilin peptidase</fullName>
    </submittedName>
</protein>
<reference evidence="4 5" key="1">
    <citation type="submission" date="2019-01" db="EMBL/GenBank/DDBJ databases">
        <title>Genome sequencing of strain FW10M-9.</title>
        <authorList>
            <person name="Heo J."/>
            <person name="Kim S.-J."/>
            <person name="Kim J.-S."/>
            <person name="Hong S.-B."/>
            <person name="Kwon S.-W."/>
        </authorList>
    </citation>
    <scope>NUCLEOTIDE SEQUENCE [LARGE SCALE GENOMIC DNA]</scope>
    <source>
        <strain evidence="4 5">FW10M-9</strain>
    </source>
</reference>
<comment type="similarity">
    <text evidence="1">Belongs to the peptidase A24 family.</text>
</comment>
<dbReference type="AlphaFoldDB" id="A0A4P6F5C9"/>
<evidence type="ECO:0000313" key="4">
    <source>
        <dbReference type="EMBL" id="QAY69963.1"/>
    </source>
</evidence>
<dbReference type="RefSeq" id="WP_129187474.1">
    <property type="nucleotide sequence ID" value="NZ_CP035493.1"/>
</dbReference>
<keyword evidence="2" id="KW-0812">Transmembrane</keyword>
<dbReference type="PANTHER" id="PTHR30487">
    <property type="entry name" value="TYPE 4 PREPILIN-LIKE PROTEINS LEADER PEPTIDE-PROCESSING ENZYME"/>
    <property type="match status" value="1"/>
</dbReference>
<evidence type="ECO:0000313" key="5">
    <source>
        <dbReference type="Proteomes" id="UP000292118"/>
    </source>
</evidence>
<feature type="transmembrane region" description="Helical" evidence="2">
    <location>
        <begin position="149"/>
        <end position="169"/>
    </location>
</feature>
<dbReference type="Proteomes" id="UP000292118">
    <property type="component" value="Chromosome"/>
</dbReference>
<organism evidence="4 5">
    <name type="scientific">Xylanimonas protaetiae</name>
    <dbReference type="NCBI Taxonomy" id="2509457"/>
    <lineage>
        <taxon>Bacteria</taxon>
        <taxon>Bacillati</taxon>
        <taxon>Actinomycetota</taxon>
        <taxon>Actinomycetes</taxon>
        <taxon>Micrococcales</taxon>
        <taxon>Promicromonosporaceae</taxon>
        <taxon>Xylanimonas</taxon>
    </lineage>
</organism>
<dbReference type="InterPro" id="IPR050882">
    <property type="entry name" value="Prepilin_peptidase/N-MTase"/>
</dbReference>
<feature type="transmembrane region" description="Helical" evidence="2">
    <location>
        <begin position="77"/>
        <end position="95"/>
    </location>
</feature>
<keyword evidence="2" id="KW-1133">Transmembrane helix</keyword>
<keyword evidence="2" id="KW-0472">Membrane</keyword>
<accession>A0A4P6F5C9</accession>
<dbReference type="PANTHER" id="PTHR30487:SF0">
    <property type="entry name" value="PREPILIN LEADER PEPTIDASE_N-METHYLTRANSFERASE-RELATED"/>
    <property type="match status" value="1"/>
</dbReference>
<keyword evidence="5" id="KW-1185">Reference proteome</keyword>
<dbReference type="GO" id="GO:0004190">
    <property type="term" value="F:aspartic-type endopeptidase activity"/>
    <property type="evidence" value="ECO:0007669"/>
    <property type="project" value="InterPro"/>
</dbReference>
<dbReference type="InterPro" id="IPR000045">
    <property type="entry name" value="Prepilin_IV_endopep_pep"/>
</dbReference>
<sequence>MPAPGSTLTRTRWSARVAAEVAPHRRAVAALAVVGVTWALWASGPGWATPAYVVVGLAGAAHAVVDARTHRLPDAVTLPALALTAGLLALAAAAGGDGGRLVRALAGGAVLGGAYLLLHLAQRRGLGLGDVKLAVLLGLPAGWAGWDAVWWTGVLPFLLGGLAAVALVVARRATLATAIAFGPWMLLGAAVTLALARA</sequence>